<protein>
    <submittedName>
        <fullName evidence="1">Uncharacterized protein</fullName>
    </submittedName>
</protein>
<keyword evidence="2" id="KW-1185">Reference proteome</keyword>
<evidence type="ECO:0000313" key="2">
    <source>
        <dbReference type="Proteomes" id="UP000001817"/>
    </source>
</evidence>
<dbReference type="AlphaFoldDB" id="Q13QL2"/>
<sequence>MSIYILNEVCKKRVLVRCSRLTSKRSTVDFRTTKKRSTTNISGHPKRGMLTFSPRVACPSSSFFSARCRKGRLAAGNLPAWEDRRAEWVAGDLLCEYCLGARGA</sequence>
<dbReference type="Proteomes" id="UP000001817">
    <property type="component" value="Chromosome 2"/>
</dbReference>
<proteinExistence type="predicted"/>
<evidence type="ECO:0000313" key="1">
    <source>
        <dbReference type="EMBL" id="ABE33627.1"/>
    </source>
</evidence>
<reference evidence="1 2" key="1">
    <citation type="journal article" date="2006" name="Proc. Natl. Acad. Sci. U.S.A.">
        <title>Burkholderia xenovorans LB400 harbors a multi-replicon, 9.73-Mbp genome shaped for versatility.</title>
        <authorList>
            <person name="Chain P.S."/>
            <person name="Denef V.J."/>
            <person name="Konstantinidis K.T."/>
            <person name="Vergez L.M."/>
            <person name="Agullo L."/>
            <person name="Reyes V.L."/>
            <person name="Hauser L."/>
            <person name="Cordova M."/>
            <person name="Gomez L."/>
            <person name="Gonzalez M."/>
            <person name="Land M."/>
            <person name="Lao V."/>
            <person name="Larimer F."/>
            <person name="LiPuma J.J."/>
            <person name="Mahenthiralingam E."/>
            <person name="Malfatti S.A."/>
            <person name="Marx C.J."/>
            <person name="Parnell J.J."/>
            <person name="Ramette A."/>
            <person name="Richardson P."/>
            <person name="Seeger M."/>
            <person name="Smith D."/>
            <person name="Spilker T."/>
            <person name="Sul W.J."/>
            <person name="Tsoi T.V."/>
            <person name="Ulrich L.E."/>
            <person name="Zhulin I.B."/>
            <person name="Tiedje J.M."/>
        </authorList>
    </citation>
    <scope>NUCLEOTIDE SEQUENCE [LARGE SCALE GENOMIC DNA]</scope>
    <source>
        <strain evidence="1 2">LB400</strain>
    </source>
</reference>
<gene>
    <name evidence="1" type="ORF">Bxe_B2362</name>
</gene>
<name>Q13QL2_PARXL</name>
<dbReference type="EMBL" id="CP000271">
    <property type="protein sequence ID" value="ABE33627.1"/>
    <property type="molecule type" value="Genomic_DNA"/>
</dbReference>
<organism evidence="1 2">
    <name type="scientific">Paraburkholderia xenovorans (strain LB400)</name>
    <dbReference type="NCBI Taxonomy" id="266265"/>
    <lineage>
        <taxon>Bacteria</taxon>
        <taxon>Pseudomonadati</taxon>
        <taxon>Pseudomonadota</taxon>
        <taxon>Betaproteobacteria</taxon>
        <taxon>Burkholderiales</taxon>
        <taxon>Burkholderiaceae</taxon>
        <taxon>Paraburkholderia</taxon>
    </lineage>
</organism>
<dbReference type="KEGG" id="bxe:Bxe_B2362"/>
<accession>Q13QL2</accession>